<keyword evidence="1" id="KW-1133">Transmembrane helix</keyword>
<sequence length="82" mass="9078">MFVVVSLPVYIGGLIGKYVGKAILGLLCLAGLILIGLLKAAGKILTLLFKYIPIWASWAYAELCLFYRKYKTVKDENRTLAP</sequence>
<gene>
    <name evidence="2" type="ORF">NCTC13063_00147</name>
</gene>
<keyword evidence="1" id="KW-0812">Transmembrane</keyword>
<proteinExistence type="predicted"/>
<evidence type="ECO:0000313" key="2">
    <source>
        <dbReference type="EMBL" id="SUB78896.1"/>
    </source>
</evidence>
<dbReference type="RefSeq" id="WP_004346475.1">
    <property type="nucleotide sequence ID" value="NZ_UGTJ01000001.1"/>
</dbReference>
<dbReference type="Proteomes" id="UP000255283">
    <property type="component" value="Unassembled WGS sequence"/>
</dbReference>
<dbReference type="GeneID" id="93537031"/>
<accession>A0AAQ1UJM4</accession>
<protein>
    <submittedName>
        <fullName evidence="2">Uncharacterized protein</fullName>
    </submittedName>
</protein>
<dbReference type="EMBL" id="UGTJ01000001">
    <property type="protein sequence ID" value="SUB78896.1"/>
    <property type="molecule type" value="Genomic_DNA"/>
</dbReference>
<name>A0AAQ1UJM4_9BACT</name>
<dbReference type="AlphaFoldDB" id="A0AAQ1UJM4"/>
<evidence type="ECO:0000256" key="1">
    <source>
        <dbReference type="SAM" id="Phobius"/>
    </source>
</evidence>
<comment type="caution">
    <text evidence="2">The sequence shown here is derived from an EMBL/GenBank/DDBJ whole genome shotgun (WGS) entry which is preliminary data.</text>
</comment>
<feature type="transmembrane region" description="Helical" evidence="1">
    <location>
        <begin position="48"/>
        <end position="67"/>
    </location>
</feature>
<evidence type="ECO:0000313" key="3">
    <source>
        <dbReference type="Proteomes" id="UP000255283"/>
    </source>
</evidence>
<feature type="transmembrane region" description="Helical" evidence="1">
    <location>
        <begin position="22"/>
        <end position="42"/>
    </location>
</feature>
<organism evidence="2 3">
    <name type="scientific">Segatella buccae</name>
    <dbReference type="NCBI Taxonomy" id="28126"/>
    <lineage>
        <taxon>Bacteria</taxon>
        <taxon>Pseudomonadati</taxon>
        <taxon>Bacteroidota</taxon>
        <taxon>Bacteroidia</taxon>
        <taxon>Bacteroidales</taxon>
        <taxon>Prevotellaceae</taxon>
        <taxon>Segatella</taxon>
    </lineage>
</organism>
<keyword evidence="1" id="KW-0472">Membrane</keyword>
<reference evidence="2 3" key="1">
    <citation type="submission" date="2018-06" db="EMBL/GenBank/DDBJ databases">
        <authorList>
            <consortium name="Pathogen Informatics"/>
            <person name="Doyle S."/>
        </authorList>
    </citation>
    <scope>NUCLEOTIDE SEQUENCE [LARGE SCALE GENOMIC DNA]</scope>
    <source>
        <strain evidence="2 3">NCTC13063</strain>
    </source>
</reference>